<gene>
    <name evidence="1" type="ORF">D9756_010193</name>
</gene>
<comment type="caution">
    <text evidence="1">The sequence shown here is derived from an EMBL/GenBank/DDBJ whole genome shotgun (WGS) entry which is preliminary data.</text>
</comment>
<proteinExistence type="predicted"/>
<dbReference type="EMBL" id="JAACJO010000022">
    <property type="protein sequence ID" value="KAF5347888.1"/>
    <property type="molecule type" value="Genomic_DNA"/>
</dbReference>
<reference evidence="1 2" key="1">
    <citation type="journal article" date="2020" name="ISME J.">
        <title>Uncovering the hidden diversity of litter-decomposition mechanisms in mushroom-forming fungi.</title>
        <authorList>
            <person name="Floudas D."/>
            <person name="Bentzer J."/>
            <person name="Ahren D."/>
            <person name="Johansson T."/>
            <person name="Persson P."/>
            <person name="Tunlid A."/>
        </authorList>
    </citation>
    <scope>NUCLEOTIDE SEQUENCE [LARGE SCALE GENOMIC DNA]</scope>
    <source>
        <strain evidence="1 2">CBS 146.42</strain>
    </source>
</reference>
<protein>
    <submittedName>
        <fullName evidence="1">Uncharacterized protein</fullName>
    </submittedName>
</protein>
<evidence type="ECO:0000313" key="1">
    <source>
        <dbReference type="EMBL" id="KAF5347888.1"/>
    </source>
</evidence>
<accession>A0A8H5CVM0</accession>
<evidence type="ECO:0000313" key="2">
    <source>
        <dbReference type="Proteomes" id="UP000559027"/>
    </source>
</evidence>
<sequence>MPRAPASAHRRSVNTLRKENERALSSFLQRLAVPPPEMSICRHDVKLQFCLAKRKDSPLKNAGRWYKLCNRCHCFRWVSQCLDIKNLLRSNEEFGTLIATRESLRRSTSTGNNFVQPTHPEPSTAIYSRSVTLYFWVENWDRPRSVDVPHTAGGAFHISDHKIALGDVEVEKGTKYELFDHITRSWHPILWDTAIFPGQDSTLFFRRQGVTCLPDFSMLALGIQVT</sequence>
<dbReference type="Proteomes" id="UP000559027">
    <property type="component" value="Unassembled WGS sequence"/>
</dbReference>
<dbReference type="AlphaFoldDB" id="A0A8H5CVM0"/>
<name>A0A8H5CVM0_9AGAR</name>
<organism evidence="1 2">
    <name type="scientific">Leucocoprinus leucothites</name>
    <dbReference type="NCBI Taxonomy" id="201217"/>
    <lineage>
        <taxon>Eukaryota</taxon>
        <taxon>Fungi</taxon>
        <taxon>Dikarya</taxon>
        <taxon>Basidiomycota</taxon>
        <taxon>Agaricomycotina</taxon>
        <taxon>Agaricomycetes</taxon>
        <taxon>Agaricomycetidae</taxon>
        <taxon>Agaricales</taxon>
        <taxon>Agaricineae</taxon>
        <taxon>Agaricaceae</taxon>
        <taxon>Leucocoprinus</taxon>
    </lineage>
</organism>
<keyword evidence="2" id="KW-1185">Reference proteome</keyword>